<dbReference type="PROSITE" id="PS00217">
    <property type="entry name" value="SUGAR_TRANSPORT_2"/>
    <property type="match status" value="1"/>
</dbReference>
<dbReference type="EMBL" id="JACGDG010000034">
    <property type="protein sequence ID" value="MBA6119112.1"/>
    <property type="molecule type" value="Genomic_DNA"/>
</dbReference>
<feature type="transmembrane region" description="Helical" evidence="5">
    <location>
        <begin position="288"/>
        <end position="306"/>
    </location>
</feature>
<sequence length="428" mass="45783">MLAWYKNGSPREKKTFWACYAGWALDSYDMQMFSFLLPTLIGIWGLTKGEAGIIGTSALLSAALGGWLAGILSDHYGRVRILVFTVCWFTFFGVIAGFAQNFEQLLIARTLQGLGFGGEWAVGVSLMAEVINPKNRGRALGFVQSGFALGWAMAVLVVTAILAWLPAEYAWRTAFWVGVIPALVVIFIRRNVTDSDAFQRAQHKTSDKASILTVFTAKYLRVSMLSSILVLGLQAGCYVILVWTPALMAERGVVAGSLIVTILIMAAGSFCGFCVTAYLSDRIGRRPTLIIMSVGSWIVTVSYMFIPFNPFIAHVMGFLVGAMAIGMFAALGPFLSEQFPTQVRATCMGFSYNVGKSIGAMAVTGVGLLAAKLGLAQTVGGFCLAAYAIAVIALMLLPDNKGIHLDDLDASGADAASALQPTSSQTHA</sequence>
<dbReference type="InterPro" id="IPR020846">
    <property type="entry name" value="MFS_dom"/>
</dbReference>
<dbReference type="InterPro" id="IPR036259">
    <property type="entry name" value="MFS_trans_sf"/>
</dbReference>
<evidence type="ECO:0000313" key="7">
    <source>
        <dbReference type="EMBL" id="MBA6119112.1"/>
    </source>
</evidence>
<feature type="transmembrane region" description="Helical" evidence="5">
    <location>
        <begin position="375"/>
        <end position="397"/>
    </location>
</feature>
<evidence type="ECO:0000256" key="3">
    <source>
        <dbReference type="ARBA" id="ARBA00022989"/>
    </source>
</evidence>
<evidence type="ECO:0000313" key="8">
    <source>
        <dbReference type="Proteomes" id="UP000553948"/>
    </source>
</evidence>
<feature type="transmembrane region" description="Helical" evidence="5">
    <location>
        <begin position="312"/>
        <end position="335"/>
    </location>
</feature>
<dbReference type="PROSITE" id="PS50850">
    <property type="entry name" value="MFS"/>
    <property type="match status" value="1"/>
</dbReference>
<keyword evidence="3 5" id="KW-1133">Transmembrane helix</keyword>
<feature type="domain" description="Major facilitator superfamily (MFS) profile" evidence="6">
    <location>
        <begin position="15"/>
        <end position="401"/>
    </location>
</feature>
<dbReference type="PANTHER" id="PTHR23508">
    <property type="entry name" value="CARBOXYLIC ACID TRANSPORTER PROTEIN HOMOLOG"/>
    <property type="match status" value="1"/>
</dbReference>
<evidence type="ECO:0000256" key="4">
    <source>
        <dbReference type="ARBA" id="ARBA00023136"/>
    </source>
</evidence>
<gene>
    <name evidence="7" type="ORF">H4C47_25740</name>
</gene>
<dbReference type="GO" id="GO:0046943">
    <property type="term" value="F:carboxylic acid transmembrane transporter activity"/>
    <property type="evidence" value="ECO:0007669"/>
    <property type="project" value="TreeGrafter"/>
</dbReference>
<name>A0A7W2QLQ3_PSEPU</name>
<dbReference type="InterPro" id="IPR005829">
    <property type="entry name" value="Sugar_transporter_CS"/>
</dbReference>
<protein>
    <submittedName>
        <fullName evidence="7">MFS transporter</fullName>
    </submittedName>
</protein>
<keyword evidence="4 5" id="KW-0472">Membrane</keyword>
<feature type="transmembrane region" description="Helical" evidence="5">
    <location>
        <begin position="81"/>
        <end position="100"/>
    </location>
</feature>
<accession>A0A7W2QLQ3</accession>
<dbReference type="Gene3D" id="1.20.1250.20">
    <property type="entry name" value="MFS general substrate transporter like domains"/>
    <property type="match status" value="2"/>
</dbReference>
<dbReference type="SUPFAM" id="SSF103473">
    <property type="entry name" value="MFS general substrate transporter"/>
    <property type="match status" value="1"/>
</dbReference>
<dbReference type="InterPro" id="IPR011701">
    <property type="entry name" value="MFS"/>
</dbReference>
<keyword evidence="2 5" id="KW-0812">Transmembrane</keyword>
<feature type="transmembrane region" description="Helical" evidence="5">
    <location>
        <begin position="169"/>
        <end position="188"/>
    </location>
</feature>
<evidence type="ECO:0000256" key="5">
    <source>
        <dbReference type="SAM" id="Phobius"/>
    </source>
</evidence>
<dbReference type="AlphaFoldDB" id="A0A7W2QLQ3"/>
<feature type="transmembrane region" description="Helical" evidence="5">
    <location>
        <begin position="254"/>
        <end position="279"/>
    </location>
</feature>
<dbReference type="Pfam" id="PF07690">
    <property type="entry name" value="MFS_1"/>
    <property type="match status" value="1"/>
</dbReference>
<dbReference type="PROSITE" id="PS00216">
    <property type="entry name" value="SUGAR_TRANSPORT_1"/>
    <property type="match status" value="1"/>
</dbReference>
<comment type="subcellular location">
    <subcellularLocation>
        <location evidence="1">Membrane</location>
        <topology evidence="1">Multi-pass membrane protein</topology>
    </subcellularLocation>
</comment>
<organism evidence="7 8">
    <name type="scientific">Pseudomonas putida</name>
    <name type="common">Arthrobacter siderocapsulatus</name>
    <dbReference type="NCBI Taxonomy" id="303"/>
    <lineage>
        <taxon>Bacteria</taxon>
        <taxon>Pseudomonadati</taxon>
        <taxon>Pseudomonadota</taxon>
        <taxon>Gammaproteobacteria</taxon>
        <taxon>Pseudomonadales</taxon>
        <taxon>Pseudomonadaceae</taxon>
        <taxon>Pseudomonas</taxon>
    </lineage>
</organism>
<feature type="transmembrane region" description="Helical" evidence="5">
    <location>
        <begin position="20"/>
        <end position="45"/>
    </location>
</feature>
<dbReference type="RefSeq" id="WP_181074384.1">
    <property type="nucleotide sequence ID" value="NZ_JACGDG010000034.1"/>
</dbReference>
<dbReference type="CDD" id="cd17371">
    <property type="entry name" value="MFS_MucK"/>
    <property type="match status" value="1"/>
</dbReference>
<feature type="transmembrane region" description="Helical" evidence="5">
    <location>
        <begin position="51"/>
        <end position="69"/>
    </location>
</feature>
<evidence type="ECO:0000256" key="2">
    <source>
        <dbReference type="ARBA" id="ARBA00022692"/>
    </source>
</evidence>
<dbReference type="Proteomes" id="UP000553948">
    <property type="component" value="Unassembled WGS sequence"/>
</dbReference>
<dbReference type="PANTHER" id="PTHR23508:SF10">
    <property type="entry name" value="CARBOXYLIC ACID TRANSPORTER PROTEIN HOMOLOG"/>
    <property type="match status" value="1"/>
</dbReference>
<proteinExistence type="predicted"/>
<dbReference type="GO" id="GO:0005886">
    <property type="term" value="C:plasma membrane"/>
    <property type="evidence" value="ECO:0007669"/>
    <property type="project" value="TreeGrafter"/>
</dbReference>
<feature type="transmembrane region" description="Helical" evidence="5">
    <location>
        <begin position="140"/>
        <end position="163"/>
    </location>
</feature>
<evidence type="ECO:0000256" key="1">
    <source>
        <dbReference type="ARBA" id="ARBA00004141"/>
    </source>
</evidence>
<comment type="caution">
    <text evidence="7">The sequence shown here is derived from an EMBL/GenBank/DDBJ whole genome shotgun (WGS) entry which is preliminary data.</text>
</comment>
<evidence type="ECO:0000259" key="6">
    <source>
        <dbReference type="PROSITE" id="PS50850"/>
    </source>
</evidence>
<feature type="transmembrane region" description="Helical" evidence="5">
    <location>
        <begin position="347"/>
        <end position="369"/>
    </location>
</feature>
<reference evidence="7 8" key="1">
    <citation type="submission" date="2020-07" db="EMBL/GenBank/DDBJ databases">
        <title>Diversity of carbapenemase encoding genes among Pseudomonas putida group clinical isolates in a tertiary Brazilian hospital.</title>
        <authorList>
            <person name="Alberto-Lei F."/>
            <person name="Nodari C.S."/>
            <person name="Streling A.P."/>
            <person name="Paulino J.T."/>
            <person name="Bessa-Neto F.O."/>
            <person name="Cayo R."/>
            <person name="Gales A.C."/>
        </authorList>
    </citation>
    <scope>NUCLEOTIDE SEQUENCE [LARGE SCALE GENOMIC DNA]</scope>
    <source>
        <strain evidence="7 8">12464</strain>
    </source>
</reference>
<feature type="transmembrane region" description="Helical" evidence="5">
    <location>
        <begin position="228"/>
        <end position="248"/>
    </location>
</feature>